<dbReference type="AlphaFoldDB" id="A0A4Z0PMH9"/>
<dbReference type="OrthoDB" id="114108at2"/>
<evidence type="ECO:0000313" key="3">
    <source>
        <dbReference type="Proteomes" id="UP000297739"/>
    </source>
</evidence>
<sequence>MTHVSPARFHAAHEATASAVVPGLHIIIPPAPEMRAVVVIPVKDEADNLPQTLAALAAQLDLCGQPLSPRFFEVIVLANNCQDHSAAVARRFAQLHPALPIHVVEITLPPTEAHIGRARRLLMDEACRRLELITSADGFIASTDGDTRVAADWLAATHAELTAHRAAAVCGRILTPARDKQCVVRRYHLRDASYRLLRARLEAELDPNSADPWPRHHQHFGASFAITAVAYRRVGGLPVVPYLEDEALYRALQRHDLRVRHSPAVRVFTSDRHEGRVAVGLSWQLREWAALGAKQQEPLVASTPSLVATLTARRQLRRLWQQAQLTGAADVISDEQNRALGQLADFLGVSAVPLSLQLRQAAFFGELWEWAEQEPLANAAWTQRWCPVPLSQGLHELRQELAASARMVF</sequence>
<keyword evidence="3" id="KW-1185">Reference proteome</keyword>
<dbReference type="InterPro" id="IPR050834">
    <property type="entry name" value="Glycosyltransf_2"/>
</dbReference>
<dbReference type="Pfam" id="PF00535">
    <property type="entry name" value="Glycos_transf_2"/>
    <property type="match status" value="1"/>
</dbReference>
<dbReference type="CDD" id="cd00761">
    <property type="entry name" value="Glyco_tranf_GTA_type"/>
    <property type="match status" value="1"/>
</dbReference>
<dbReference type="GO" id="GO:0016740">
    <property type="term" value="F:transferase activity"/>
    <property type="evidence" value="ECO:0007669"/>
    <property type="project" value="UniProtKB-KW"/>
</dbReference>
<dbReference type="RefSeq" id="WP_135497294.1">
    <property type="nucleotide sequence ID" value="NZ_SRLD01000013.1"/>
</dbReference>
<gene>
    <name evidence="2" type="ORF">E5J99_08515</name>
</gene>
<dbReference type="PANTHER" id="PTHR43685">
    <property type="entry name" value="GLYCOSYLTRANSFERASE"/>
    <property type="match status" value="1"/>
</dbReference>
<protein>
    <submittedName>
        <fullName evidence="2">Glycosyltransferase</fullName>
    </submittedName>
</protein>
<dbReference type="SUPFAM" id="SSF53448">
    <property type="entry name" value="Nucleotide-diphospho-sugar transferases"/>
    <property type="match status" value="1"/>
</dbReference>
<dbReference type="Gene3D" id="3.90.550.10">
    <property type="entry name" value="Spore Coat Polysaccharide Biosynthesis Protein SpsA, Chain A"/>
    <property type="match status" value="1"/>
</dbReference>
<reference evidence="2 3" key="1">
    <citation type="submission" date="2019-04" db="EMBL/GenBank/DDBJ databases">
        <authorList>
            <person name="Feng G."/>
            <person name="Zhang J."/>
            <person name="Zhu H."/>
        </authorList>
    </citation>
    <scope>NUCLEOTIDE SEQUENCE [LARGE SCALE GENOMIC DNA]</scope>
    <source>
        <strain evidence="2 3">JCM 17223</strain>
    </source>
</reference>
<dbReference type="PANTHER" id="PTHR43685:SF14">
    <property type="entry name" value="GLYCOSYLTRANSFERASE 2-LIKE DOMAIN-CONTAINING PROTEIN"/>
    <property type="match status" value="1"/>
</dbReference>
<dbReference type="Proteomes" id="UP000297739">
    <property type="component" value="Unassembled WGS sequence"/>
</dbReference>
<organism evidence="2 3">
    <name type="scientific">Hymenobacter elongatus</name>
    <dbReference type="NCBI Taxonomy" id="877208"/>
    <lineage>
        <taxon>Bacteria</taxon>
        <taxon>Pseudomonadati</taxon>
        <taxon>Bacteroidota</taxon>
        <taxon>Cytophagia</taxon>
        <taxon>Cytophagales</taxon>
        <taxon>Hymenobacteraceae</taxon>
        <taxon>Hymenobacter</taxon>
    </lineage>
</organism>
<accession>A0A4Z0PMH9</accession>
<name>A0A4Z0PMH9_9BACT</name>
<keyword evidence="2" id="KW-0808">Transferase</keyword>
<dbReference type="InterPro" id="IPR029044">
    <property type="entry name" value="Nucleotide-diphossugar_trans"/>
</dbReference>
<feature type="domain" description="Glycosyltransferase 2-like" evidence="1">
    <location>
        <begin position="38"/>
        <end position="179"/>
    </location>
</feature>
<evidence type="ECO:0000313" key="2">
    <source>
        <dbReference type="EMBL" id="TGE17018.1"/>
    </source>
</evidence>
<evidence type="ECO:0000259" key="1">
    <source>
        <dbReference type="Pfam" id="PF00535"/>
    </source>
</evidence>
<comment type="caution">
    <text evidence="2">The sequence shown here is derived from an EMBL/GenBank/DDBJ whole genome shotgun (WGS) entry which is preliminary data.</text>
</comment>
<proteinExistence type="predicted"/>
<dbReference type="EMBL" id="SRLD01000013">
    <property type="protein sequence ID" value="TGE17018.1"/>
    <property type="molecule type" value="Genomic_DNA"/>
</dbReference>
<dbReference type="InterPro" id="IPR001173">
    <property type="entry name" value="Glyco_trans_2-like"/>
</dbReference>